<keyword evidence="1" id="KW-0812">Transmembrane</keyword>
<feature type="transmembrane region" description="Helical" evidence="1">
    <location>
        <begin position="16"/>
        <end position="37"/>
    </location>
</feature>
<sequence>MATPIPWEYLAGALGAFWLAFGAACVLGLVTCAPLAAFGYNVCGDFWYWFYWLCKWIMVTLVVAEVVVRFLRRDHSVLDEWIQSLTDTDISLYPASSPQTRFPLSKEPDRRVAMFADPVMDYLTLIWFGLGSSCCVGWLFCLFLNLLRRNICDDYEFWAEWLYTWLDVTMYLIVVWAFWHTIMNHDPDLELDGVP</sequence>
<name>A0A2V5ISN2_9EURO</name>
<dbReference type="Proteomes" id="UP000248817">
    <property type="component" value="Unassembled WGS sequence"/>
</dbReference>
<dbReference type="AlphaFoldDB" id="A0A2V5ISN2"/>
<reference evidence="2 3" key="1">
    <citation type="submission" date="2018-02" db="EMBL/GenBank/DDBJ databases">
        <title>The genomes of Aspergillus section Nigri reveals drivers in fungal speciation.</title>
        <authorList>
            <consortium name="DOE Joint Genome Institute"/>
            <person name="Vesth T.C."/>
            <person name="Nybo J."/>
            <person name="Theobald S."/>
            <person name="Brandl J."/>
            <person name="Frisvad J.C."/>
            <person name="Nielsen K.F."/>
            <person name="Lyhne E.K."/>
            <person name="Kogle M.E."/>
            <person name="Kuo A."/>
            <person name="Riley R."/>
            <person name="Clum A."/>
            <person name="Nolan M."/>
            <person name="Lipzen A."/>
            <person name="Salamov A."/>
            <person name="Henrissat B."/>
            <person name="Wiebenga A."/>
            <person name="De vries R.P."/>
            <person name="Grigoriev I.V."/>
            <person name="Mortensen U.H."/>
            <person name="Andersen M.R."/>
            <person name="Baker S.E."/>
        </authorList>
    </citation>
    <scope>NUCLEOTIDE SEQUENCE [LARGE SCALE GENOMIC DNA]</scope>
    <source>
        <strain evidence="2 3">CBS 114.80</strain>
    </source>
</reference>
<evidence type="ECO:0000313" key="3">
    <source>
        <dbReference type="Proteomes" id="UP000248817"/>
    </source>
</evidence>
<keyword evidence="1" id="KW-0472">Membrane</keyword>
<protein>
    <submittedName>
        <fullName evidence="2">Uncharacterized protein</fullName>
    </submittedName>
</protein>
<evidence type="ECO:0000256" key="1">
    <source>
        <dbReference type="SAM" id="Phobius"/>
    </source>
</evidence>
<keyword evidence="1" id="KW-1133">Transmembrane helix</keyword>
<keyword evidence="3" id="KW-1185">Reference proteome</keyword>
<organism evidence="2 3">
    <name type="scientific">Aspergillus indologenus CBS 114.80</name>
    <dbReference type="NCBI Taxonomy" id="1450541"/>
    <lineage>
        <taxon>Eukaryota</taxon>
        <taxon>Fungi</taxon>
        <taxon>Dikarya</taxon>
        <taxon>Ascomycota</taxon>
        <taxon>Pezizomycotina</taxon>
        <taxon>Eurotiomycetes</taxon>
        <taxon>Eurotiomycetidae</taxon>
        <taxon>Eurotiales</taxon>
        <taxon>Aspergillaceae</taxon>
        <taxon>Aspergillus</taxon>
        <taxon>Aspergillus subgen. Circumdati</taxon>
    </lineage>
</organism>
<accession>A0A2V5ISN2</accession>
<evidence type="ECO:0000313" key="2">
    <source>
        <dbReference type="EMBL" id="PYI31630.1"/>
    </source>
</evidence>
<gene>
    <name evidence="2" type="ORF">BP00DRAFT_456792</name>
</gene>
<proteinExistence type="predicted"/>
<feature type="transmembrane region" description="Helical" evidence="1">
    <location>
        <begin position="159"/>
        <end position="179"/>
    </location>
</feature>
<feature type="transmembrane region" description="Helical" evidence="1">
    <location>
        <begin position="49"/>
        <end position="71"/>
    </location>
</feature>
<dbReference type="EMBL" id="KZ825500">
    <property type="protein sequence ID" value="PYI31630.1"/>
    <property type="molecule type" value="Genomic_DNA"/>
</dbReference>
<feature type="transmembrane region" description="Helical" evidence="1">
    <location>
        <begin position="125"/>
        <end position="147"/>
    </location>
</feature>